<dbReference type="InterPro" id="IPR050312">
    <property type="entry name" value="IolE/XylAMocC-like"/>
</dbReference>
<reference evidence="2" key="1">
    <citation type="submission" date="2023-06" db="EMBL/GenBank/DDBJ databases">
        <authorList>
            <person name="Zhang S."/>
        </authorList>
    </citation>
    <scope>NUCLEOTIDE SEQUENCE</scope>
    <source>
        <strain evidence="2">SG2303</strain>
    </source>
</reference>
<dbReference type="GO" id="GO:0016853">
    <property type="term" value="F:isomerase activity"/>
    <property type="evidence" value="ECO:0007669"/>
    <property type="project" value="UniProtKB-KW"/>
</dbReference>
<dbReference type="Pfam" id="PF01261">
    <property type="entry name" value="AP_endonuc_2"/>
    <property type="match status" value="1"/>
</dbReference>
<protein>
    <submittedName>
        <fullName evidence="2">Sugar phosphate isomerase/epimerase</fullName>
    </submittedName>
</protein>
<accession>A0ABT7XN11</accession>
<organism evidence="2 3">
    <name type="scientific">Crenobacter oryzisoli</name>
    <dbReference type="NCBI Taxonomy" id="3056844"/>
    <lineage>
        <taxon>Bacteria</taxon>
        <taxon>Pseudomonadati</taxon>
        <taxon>Pseudomonadota</taxon>
        <taxon>Betaproteobacteria</taxon>
        <taxon>Neisseriales</taxon>
        <taxon>Neisseriaceae</taxon>
        <taxon>Crenobacter</taxon>
    </lineage>
</organism>
<evidence type="ECO:0000259" key="1">
    <source>
        <dbReference type="Pfam" id="PF01261"/>
    </source>
</evidence>
<sequence length="274" mass="29389">MTSRILSLAALTVLELSPPDMVSCAAEAGYSHIGLRLLPATPTEPQHDIVGDTPLLRETLARLADTGVAVSDIEILRLKPETCVADFLPVLETGARLGARDVLVAGNDADPVRLADNFARLCELGAPLNLAMNIEPMPWTEVRNLKDAAALLASANRPANAGVLIDAIHFDRAGCRIEEIAELPEGVLRYAQLCDAPADKPRDIDELLLQARAERMTPGEGGLKLAELLRALPATLPLSIEVPQAALARTVGAVERARRLREASERLLERVFGA</sequence>
<feature type="domain" description="Xylose isomerase-like TIM barrel" evidence="1">
    <location>
        <begin position="25"/>
        <end position="261"/>
    </location>
</feature>
<name>A0ABT7XN11_9NEIS</name>
<dbReference type="PANTHER" id="PTHR12110">
    <property type="entry name" value="HYDROXYPYRUVATE ISOMERASE"/>
    <property type="match status" value="1"/>
</dbReference>
<dbReference type="PANTHER" id="PTHR12110:SF48">
    <property type="entry name" value="BLL3656 PROTEIN"/>
    <property type="match status" value="1"/>
</dbReference>
<proteinExistence type="predicted"/>
<keyword evidence="3" id="KW-1185">Reference proteome</keyword>
<evidence type="ECO:0000313" key="3">
    <source>
        <dbReference type="Proteomes" id="UP001168540"/>
    </source>
</evidence>
<dbReference type="Gene3D" id="3.20.20.150">
    <property type="entry name" value="Divalent-metal-dependent TIM barrel enzymes"/>
    <property type="match status" value="1"/>
</dbReference>
<dbReference type="SUPFAM" id="SSF51658">
    <property type="entry name" value="Xylose isomerase-like"/>
    <property type="match status" value="1"/>
</dbReference>
<comment type="caution">
    <text evidence="2">The sequence shown here is derived from an EMBL/GenBank/DDBJ whole genome shotgun (WGS) entry which is preliminary data.</text>
</comment>
<dbReference type="RefSeq" id="WP_289829759.1">
    <property type="nucleotide sequence ID" value="NZ_JAUEDK010000014.1"/>
</dbReference>
<dbReference type="InterPro" id="IPR013022">
    <property type="entry name" value="Xyl_isomerase-like_TIM-brl"/>
</dbReference>
<gene>
    <name evidence="2" type="ORF">QU481_09700</name>
</gene>
<dbReference type="Proteomes" id="UP001168540">
    <property type="component" value="Unassembled WGS sequence"/>
</dbReference>
<keyword evidence="2" id="KW-0413">Isomerase</keyword>
<evidence type="ECO:0000313" key="2">
    <source>
        <dbReference type="EMBL" id="MDN0075161.1"/>
    </source>
</evidence>
<dbReference type="InterPro" id="IPR036237">
    <property type="entry name" value="Xyl_isomerase-like_sf"/>
</dbReference>
<dbReference type="EMBL" id="JAUEDK010000014">
    <property type="protein sequence ID" value="MDN0075161.1"/>
    <property type="molecule type" value="Genomic_DNA"/>
</dbReference>